<gene>
    <name evidence="2" type="primary">SEE1</name>
    <name evidence="2" type="ORF">I7I52_11582</name>
</gene>
<dbReference type="EMBL" id="JAEVHI010000007">
    <property type="protein sequence ID" value="KAG5287718.1"/>
    <property type="molecule type" value="Genomic_DNA"/>
</dbReference>
<feature type="region of interest" description="Disordered" evidence="1">
    <location>
        <begin position="1"/>
        <end position="37"/>
    </location>
</feature>
<reference evidence="2 3" key="1">
    <citation type="submission" date="2021-01" db="EMBL/GenBank/DDBJ databases">
        <title>Chromosome-level genome assembly of a human fungal pathogen reveals clustering of transcriptionally co-regulated genes.</title>
        <authorList>
            <person name="Voorhies M."/>
            <person name="Cohen S."/>
            <person name="Shea T.P."/>
            <person name="Petrus S."/>
            <person name="Munoz J.F."/>
            <person name="Poplawski S."/>
            <person name="Goldman W.E."/>
            <person name="Michael T."/>
            <person name="Cuomo C.A."/>
            <person name="Sil A."/>
            <person name="Beyhan S."/>
        </authorList>
    </citation>
    <scope>NUCLEOTIDE SEQUENCE [LARGE SCALE GENOMIC DNA]</scope>
    <source>
        <strain evidence="2 3">G184AR</strain>
    </source>
</reference>
<accession>A0A8H8CT03</accession>
<dbReference type="Proteomes" id="UP000670092">
    <property type="component" value="Unassembled WGS sequence"/>
</dbReference>
<protein>
    <submittedName>
        <fullName evidence="2">S-adenosylmethionine-dependent methyltransferase</fullName>
    </submittedName>
</protein>
<proteinExistence type="predicted"/>
<evidence type="ECO:0000313" key="3">
    <source>
        <dbReference type="Proteomes" id="UP000670092"/>
    </source>
</evidence>
<organism evidence="2 3">
    <name type="scientific">Ajellomyces capsulatus</name>
    <name type="common">Darling's disease fungus</name>
    <name type="synonym">Histoplasma capsulatum</name>
    <dbReference type="NCBI Taxonomy" id="5037"/>
    <lineage>
        <taxon>Eukaryota</taxon>
        <taxon>Fungi</taxon>
        <taxon>Dikarya</taxon>
        <taxon>Ascomycota</taxon>
        <taxon>Pezizomycotina</taxon>
        <taxon>Eurotiomycetes</taxon>
        <taxon>Eurotiomycetidae</taxon>
        <taxon>Onygenales</taxon>
        <taxon>Ajellomycetaceae</taxon>
        <taxon>Histoplasma</taxon>
    </lineage>
</organism>
<keyword evidence="2" id="KW-0489">Methyltransferase</keyword>
<evidence type="ECO:0000313" key="2">
    <source>
        <dbReference type="EMBL" id="KAG5287718.1"/>
    </source>
</evidence>
<dbReference type="AlphaFoldDB" id="A0A8H8CT03"/>
<comment type="caution">
    <text evidence="2">The sequence shown here is derived from an EMBL/GenBank/DDBJ whole genome shotgun (WGS) entry which is preliminary data.</text>
</comment>
<feature type="compositionally biased region" description="Pro residues" evidence="1">
    <location>
        <begin position="1"/>
        <end position="10"/>
    </location>
</feature>
<dbReference type="GO" id="GO:0008168">
    <property type="term" value="F:methyltransferase activity"/>
    <property type="evidence" value="ECO:0007669"/>
    <property type="project" value="UniProtKB-KW"/>
</dbReference>
<dbReference type="GO" id="GO:0032259">
    <property type="term" value="P:methylation"/>
    <property type="evidence" value="ECO:0007669"/>
    <property type="project" value="UniProtKB-KW"/>
</dbReference>
<name>A0A8H8CT03_AJECA</name>
<evidence type="ECO:0000256" key="1">
    <source>
        <dbReference type="SAM" id="MobiDB-lite"/>
    </source>
</evidence>
<keyword evidence="2" id="KW-0808">Transferase</keyword>
<dbReference type="VEuPathDB" id="FungiDB:I7I52_11582"/>
<sequence length="161" mass="17161">MATHPRPTPSIPLGNSLPTPGPLNPLDHHLRRNSHSPNIVQVRIARLRDDRQEKPIHQPGPLISILTNRILVDAAVTRTHGEGVGDDDGRVEQTRFVQPVRAGHFTGAIEAEVPRVAGPVEPVAAGEDGCNACVYGVADAGACGGVELDGFRVYEHAGDVR</sequence>